<sequence length="171" mass="18892">MEKPNGPATQTSSTTSSASASDTQNASSAGIPIPGSEFRLVRRRTWSSHLPPRSSSRFTSHISISPIDPHCRFMDLPLSSSVESYYSCADLPADKPCRRILASQATLTARYWDLQPDGEDMDPQQKYPRVFHNKACLCFPRGSVDVSLREAPVLDTGVWRRGLDPDAVRVI</sequence>
<dbReference type="GO" id="GO:0016787">
    <property type="term" value="F:hydrolase activity"/>
    <property type="evidence" value="ECO:0007669"/>
    <property type="project" value="UniProtKB-KW"/>
</dbReference>
<proteinExistence type="predicted"/>
<dbReference type="Proteomes" id="UP000248340">
    <property type="component" value="Unassembled WGS sequence"/>
</dbReference>
<evidence type="ECO:0000256" key="1">
    <source>
        <dbReference type="ARBA" id="ARBA00022722"/>
    </source>
</evidence>
<feature type="compositionally biased region" description="Low complexity" evidence="3">
    <location>
        <begin position="8"/>
        <end position="29"/>
    </location>
</feature>
<protein>
    <submittedName>
        <fullName evidence="4">Uncharacterized protein</fullName>
    </submittedName>
</protein>
<dbReference type="AlphaFoldDB" id="A0A319DAL8"/>
<evidence type="ECO:0000313" key="5">
    <source>
        <dbReference type="Proteomes" id="UP000248340"/>
    </source>
</evidence>
<dbReference type="InterPro" id="IPR016191">
    <property type="entry name" value="Ribonuclease/ribotoxin"/>
</dbReference>
<evidence type="ECO:0000256" key="2">
    <source>
        <dbReference type="ARBA" id="ARBA00022801"/>
    </source>
</evidence>
<keyword evidence="2" id="KW-0378">Hydrolase</keyword>
<dbReference type="EMBL" id="KZ821747">
    <property type="protein sequence ID" value="PYH76992.1"/>
    <property type="molecule type" value="Genomic_DNA"/>
</dbReference>
<evidence type="ECO:0000313" key="4">
    <source>
        <dbReference type="EMBL" id="PYH76992.1"/>
    </source>
</evidence>
<dbReference type="RefSeq" id="XP_025487192.1">
    <property type="nucleotide sequence ID" value="XM_025639573.1"/>
</dbReference>
<keyword evidence="1" id="KW-0540">Nuclease</keyword>
<organism evidence="4 5">
    <name type="scientific">Aspergillus uvarum CBS 121591</name>
    <dbReference type="NCBI Taxonomy" id="1448315"/>
    <lineage>
        <taxon>Eukaryota</taxon>
        <taxon>Fungi</taxon>
        <taxon>Dikarya</taxon>
        <taxon>Ascomycota</taxon>
        <taxon>Pezizomycotina</taxon>
        <taxon>Eurotiomycetes</taxon>
        <taxon>Eurotiomycetidae</taxon>
        <taxon>Eurotiales</taxon>
        <taxon>Aspergillaceae</taxon>
        <taxon>Aspergillus</taxon>
        <taxon>Aspergillus subgen. Circumdati</taxon>
    </lineage>
</organism>
<keyword evidence="5" id="KW-1185">Reference proteome</keyword>
<dbReference type="SUPFAM" id="SSF53933">
    <property type="entry name" value="Microbial ribonucleases"/>
    <property type="match status" value="1"/>
</dbReference>
<reference evidence="4 5" key="1">
    <citation type="submission" date="2016-12" db="EMBL/GenBank/DDBJ databases">
        <title>The genomes of Aspergillus section Nigri reveals drivers in fungal speciation.</title>
        <authorList>
            <consortium name="DOE Joint Genome Institute"/>
            <person name="Vesth T.C."/>
            <person name="Nybo J."/>
            <person name="Theobald S."/>
            <person name="Brandl J."/>
            <person name="Frisvad J.C."/>
            <person name="Nielsen K.F."/>
            <person name="Lyhne E.K."/>
            <person name="Kogle M.E."/>
            <person name="Kuo A."/>
            <person name="Riley R."/>
            <person name="Clum A."/>
            <person name="Nolan M."/>
            <person name="Lipzen A."/>
            <person name="Salamov A."/>
            <person name="Henrissat B."/>
            <person name="Wiebenga A."/>
            <person name="De Vries R.P."/>
            <person name="Grigoriev I.V."/>
            <person name="Mortensen U.H."/>
            <person name="Andersen M.R."/>
            <person name="Baker S.E."/>
        </authorList>
    </citation>
    <scope>NUCLEOTIDE SEQUENCE [LARGE SCALE GENOMIC DNA]</scope>
    <source>
        <strain evidence="4 5">CBS 121591</strain>
    </source>
</reference>
<accession>A0A319DAL8</accession>
<dbReference type="GO" id="GO:0003723">
    <property type="term" value="F:RNA binding"/>
    <property type="evidence" value="ECO:0007669"/>
    <property type="project" value="InterPro"/>
</dbReference>
<feature type="region of interest" description="Disordered" evidence="3">
    <location>
        <begin position="1"/>
        <end position="36"/>
    </location>
</feature>
<dbReference type="GeneID" id="37142315"/>
<gene>
    <name evidence="4" type="ORF">BO82DRAFT_406602</name>
</gene>
<evidence type="ECO:0000256" key="3">
    <source>
        <dbReference type="SAM" id="MobiDB-lite"/>
    </source>
</evidence>
<dbReference type="GO" id="GO:0004540">
    <property type="term" value="F:RNA nuclease activity"/>
    <property type="evidence" value="ECO:0007669"/>
    <property type="project" value="InterPro"/>
</dbReference>
<dbReference type="VEuPathDB" id="FungiDB:BO82DRAFT_406602"/>
<name>A0A319DAL8_9EURO</name>